<evidence type="ECO:0008006" key="14">
    <source>
        <dbReference type="Google" id="ProtNLM"/>
    </source>
</evidence>
<proteinExistence type="inferred from homology"/>
<keyword evidence="8" id="KW-0496">Mitochondrion</keyword>
<dbReference type="PROSITE" id="PS50920">
    <property type="entry name" value="SOLCAR"/>
    <property type="match status" value="2"/>
</dbReference>
<dbReference type="EMBL" id="RSCD01000013">
    <property type="protein sequence ID" value="RSH89585.1"/>
    <property type="molecule type" value="Genomic_DNA"/>
</dbReference>
<feature type="region of interest" description="Disordered" evidence="11">
    <location>
        <begin position="551"/>
        <end position="603"/>
    </location>
</feature>
<keyword evidence="9 10" id="KW-0472">Membrane</keyword>
<gene>
    <name evidence="12" type="ORF">EHS25_002136</name>
</gene>
<feature type="compositionally biased region" description="Basic residues" evidence="11">
    <location>
        <begin position="24"/>
        <end position="34"/>
    </location>
</feature>
<dbReference type="Pfam" id="PF00153">
    <property type="entry name" value="Mito_carr"/>
    <property type="match status" value="4"/>
</dbReference>
<evidence type="ECO:0000256" key="1">
    <source>
        <dbReference type="ARBA" id="ARBA00004448"/>
    </source>
</evidence>
<feature type="compositionally biased region" description="Low complexity" evidence="11">
    <location>
        <begin position="175"/>
        <end position="190"/>
    </location>
</feature>
<keyword evidence="4 10" id="KW-0812">Transmembrane</keyword>
<comment type="subcellular location">
    <subcellularLocation>
        <location evidence="1">Mitochondrion inner membrane</location>
        <topology evidence="1">Multi-pass membrane protein</topology>
    </subcellularLocation>
</comment>
<dbReference type="STRING" id="1890683.A0A427YEI1"/>
<evidence type="ECO:0000256" key="9">
    <source>
        <dbReference type="ARBA" id="ARBA00023136"/>
    </source>
</evidence>
<dbReference type="InterPro" id="IPR018108">
    <property type="entry name" value="MCP_transmembrane"/>
</dbReference>
<keyword evidence="5" id="KW-0677">Repeat</keyword>
<evidence type="ECO:0000256" key="3">
    <source>
        <dbReference type="ARBA" id="ARBA00022448"/>
    </source>
</evidence>
<comment type="similarity">
    <text evidence="2">Belongs to the mitochondrial carrier (TC 2.A.29) family.</text>
</comment>
<feature type="region of interest" description="Disordered" evidence="11">
    <location>
        <begin position="1"/>
        <end position="101"/>
    </location>
</feature>
<dbReference type="Proteomes" id="UP000279259">
    <property type="component" value="Unassembled WGS sequence"/>
</dbReference>
<evidence type="ECO:0000256" key="2">
    <source>
        <dbReference type="ARBA" id="ARBA00006375"/>
    </source>
</evidence>
<dbReference type="InterPro" id="IPR023395">
    <property type="entry name" value="MCP_dom_sf"/>
</dbReference>
<sequence>MVPPRPRPDLIYPALPDPEDLHPHPHPHPAHRAQAHSSHPNVQTSTTELSPGLTSAGLNTPVDRGGLSLRGDEYQWPESGPSGSRIEEDEEEAVASPAGGKAKVGPFGAKLVAAMTGAMTTSLLMTPFDVLKTRLQTIQPHPRITWTPPAEDCCQTSLLTSAPPASDADAKAASRRPVPSPSISSIRHSPGTAAAAANPLTTCFTAAPPSSMISSSPVSFTSLRPSTVPAPPPSGCAFPSKGLGGGFGAAGGVGGVGGFGGAGGVGGATLVLPQEGWAASGFWSEIAAVRRETGIRGLWKGVGTTLTMSIPSAAIYMLGYEHLLTIISPYFTRSLDKSANLSSINRPAGTLIDETQSPPSPSLTPAPLIAGSLARTFSATVISPIEMFRTRLQALPSVERGTPTYASTAKEMAHMVNTKGITILWRGLGPTLWRDVPFSGLYWAGFEIIKSRLSSTSSPLPQMSPITTSFLSGAISGTLSALLTQPFDVLKTRRQVFTPSSSCSPQALKHRASTIPLAMHVIKTEGTGALFAGTIPRVWEGGWEEKASRCRGGVTQQEEKGKARTCGGGASLDETRRGKGRGERTGSTGVRVDEDREQHGEIV</sequence>
<dbReference type="InterPro" id="IPR045315">
    <property type="entry name" value="Mtm1-like"/>
</dbReference>
<dbReference type="PANTHER" id="PTHR45760:SF2">
    <property type="entry name" value="FI19922P1-RELATED"/>
    <property type="match status" value="1"/>
</dbReference>
<comment type="caution">
    <text evidence="12">The sequence shown here is derived from an EMBL/GenBank/DDBJ whole genome shotgun (WGS) entry which is preliminary data.</text>
</comment>
<accession>A0A427YEI1</accession>
<name>A0A427YEI1_9TREE</name>
<evidence type="ECO:0000313" key="13">
    <source>
        <dbReference type="Proteomes" id="UP000279259"/>
    </source>
</evidence>
<evidence type="ECO:0000256" key="5">
    <source>
        <dbReference type="ARBA" id="ARBA00022737"/>
    </source>
</evidence>
<evidence type="ECO:0000256" key="7">
    <source>
        <dbReference type="ARBA" id="ARBA00022989"/>
    </source>
</evidence>
<evidence type="ECO:0000256" key="6">
    <source>
        <dbReference type="ARBA" id="ARBA00022792"/>
    </source>
</evidence>
<evidence type="ECO:0000313" key="12">
    <source>
        <dbReference type="EMBL" id="RSH89585.1"/>
    </source>
</evidence>
<evidence type="ECO:0000256" key="8">
    <source>
        <dbReference type="ARBA" id="ARBA00023128"/>
    </source>
</evidence>
<keyword evidence="6" id="KW-0999">Mitochondrion inner membrane</keyword>
<evidence type="ECO:0000256" key="4">
    <source>
        <dbReference type="ARBA" id="ARBA00022692"/>
    </source>
</evidence>
<feature type="region of interest" description="Disordered" evidence="11">
    <location>
        <begin position="156"/>
        <end position="191"/>
    </location>
</feature>
<feature type="compositionally biased region" description="Polar residues" evidence="11">
    <location>
        <begin position="41"/>
        <end position="58"/>
    </location>
</feature>
<feature type="compositionally biased region" description="Basic and acidic residues" evidence="11">
    <location>
        <begin position="591"/>
        <end position="603"/>
    </location>
</feature>
<dbReference type="OrthoDB" id="1747031at2759"/>
<dbReference type="Gene3D" id="1.50.40.10">
    <property type="entry name" value="Mitochondrial carrier domain"/>
    <property type="match status" value="2"/>
</dbReference>
<feature type="repeat" description="Solcar" evidence="10">
    <location>
        <begin position="464"/>
        <end position="558"/>
    </location>
</feature>
<dbReference type="GO" id="GO:0005743">
    <property type="term" value="C:mitochondrial inner membrane"/>
    <property type="evidence" value="ECO:0007669"/>
    <property type="project" value="UniProtKB-SubCell"/>
</dbReference>
<dbReference type="SUPFAM" id="SSF103506">
    <property type="entry name" value="Mitochondrial carrier"/>
    <property type="match status" value="1"/>
</dbReference>
<evidence type="ECO:0000256" key="11">
    <source>
        <dbReference type="SAM" id="MobiDB-lite"/>
    </source>
</evidence>
<evidence type="ECO:0000256" key="10">
    <source>
        <dbReference type="PROSITE-ProRule" id="PRU00282"/>
    </source>
</evidence>
<dbReference type="PANTHER" id="PTHR45760">
    <property type="entry name" value="FI19922P1-RELATED"/>
    <property type="match status" value="1"/>
</dbReference>
<protein>
    <recommendedName>
        <fullName evidence="14">Mitochondrial carrier</fullName>
    </recommendedName>
</protein>
<reference evidence="12 13" key="1">
    <citation type="submission" date="2018-11" db="EMBL/GenBank/DDBJ databases">
        <title>Genome sequence of Saitozyma podzolica DSM 27192.</title>
        <authorList>
            <person name="Aliyu H."/>
            <person name="Gorte O."/>
            <person name="Ochsenreither K."/>
        </authorList>
    </citation>
    <scope>NUCLEOTIDE SEQUENCE [LARGE SCALE GENOMIC DNA]</scope>
    <source>
        <strain evidence="12 13">DSM 27192</strain>
    </source>
</reference>
<keyword evidence="13" id="KW-1185">Reference proteome</keyword>
<feature type="compositionally biased region" description="Basic and acidic residues" evidence="11">
    <location>
        <begin position="573"/>
        <end position="584"/>
    </location>
</feature>
<organism evidence="12 13">
    <name type="scientific">Saitozyma podzolica</name>
    <dbReference type="NCBI Taxonomy" id="1890683"/>
    <lineage>
        <taxon>Eukaryota</taxon>
        <taxon>Fungi</taxon>
        <taxon>Dikarya</taxon>
        <taxon>Basidiomycota</taxon>
        <taxon>Agaricomycotina</taxon>
        <taxon>Tremellomycetes</taxon>
        <taxon>Tremellales</taxon>
        <taxon>Trimorphomycetaceae</taxon>
        <taxon>Saitozyma</taxon>
    </lineage>
</organism>
<keyword evidence="7" id="KW-1133">Transmembrane helix</keyword>
<dbReference type="GO" id="GO:1990542">
    <property type="term" value="P:mitochondrial transmembrane transport"/>
    <property type="evidence" value="ECO:0007669"/>
    <property type="project" value="InterPro"/>
</dbReference>
<keyword evidence="3" id="KW-0813">Transport</keyword>
<feature type="repeat" description="Solcar" evidence="10">
    <location>
        <begin position="362"/>
        <end position="452"/>
    </location>
</feature>
<dbReference type="AlphaFoldDB" id="A0A427YEI1"/>